<dbReference type="GO" id="GO:0051539">
    <property type="term" value="F:4 iron, 4 sulfur cluster binding"/>
    <property type="evidence" value="ECO:0007669"/>
    <property type="project" value="UniProtKB-UniRule"/>
</dbReference>
<dbReference type="SUPFAM" id="SSF102114">
    <property type="entry name" value="Radical SAM enzymes"/>
    <property type="match status" value="1"/>
</dbReference>
<dbReference type="GO" id="GO:0046872">
    <property type="term" value="F:metal ion binding"/>
    <property type="evidence" value="ECO:0007669"/>
    <property type="project" value="UniProtKB-UniRule"/>
</dbReference>
<dbReference type="CDD" id="cd01335">
    <property type="entry name" value="Radical_SAM"/>
    <property type="match status" value="1"/>
</dbReference>
<evidence type="ECO:0000256" key="3">
    <source>
        <dbReference type="RuleBase" id="RU364116"/>
    </source>
</evidence>
<dbReference type="GO" id="GO:0006779">
    <property type="term" value="P:porphyrin-containing compound biosynthetic process"/>
    <property type="evidence" value="ECO:0007669"/>
    <property type="project" value="InterPro"/>
</dbReference>
<feature type="domain" description="Radical SAM core" evidence="4">
    <location>
        <begin position="24"/>
        <end position="267"/>
    </location>
</feature>
<keyword evidence="3" id="KW-0479">Metal-binding</keyword>
<dbReference type="KEGG" id="aum:AURMO_00905"/>
<dbReference type="SFLD" id="SFLDG01082">
    <property type="entry name" value="B12-binding_domain_containing"/>
    <property type="match status" value="1"/>
</dbReference>
<keyword evidence="5" id="KW-0560">Oxidoreductase</keyword>
<gene>
    <name evidence="5" type="ORF">AURMO_00905</name>
</gene>
<dbReference type="PANTHER" id="PTHR13932:SF5">
    <property type="entry name" value="RADICAL S-ADENOSYL METHIONINE DOMAIN-CONTAINING PROTEIN 1, MITOCHONDRIAL"/>
    <property type="match status" value="1"/>
</dbReference>
<dbReference type="InterPro" id="IPR004559">
    <property type="entry name" value="HemW-like"/>
</dbReference>
<keyword evidence="3" id="KW-0408">Iron</keyword>
<comment type="similarity">
    <text evidence="1">Belongs to the anaerobic coproporphyrinogen-III oxidase family. HemW subfamily.</text>
</comment>
<dbReference type="InterPro" id="IPR007197">
    <property type="entry name" value="rSAM"/>
</dbReference>
<dbReference type="SFLD" id="SFLDF00562">
    <property type="entry name" value="HemN-like__clustered_with_heat"/>
    <property type="match status" value="1"/>
</dbReference>
<sequence>MAGPLPEGNDMPADGSLPNGVNVGADSRTMSAYIHVPFCRVRCGYCDFNTYTATELRGTSQSTYIDELSREIELSGSVLTRAGVPKRPLTSVFFGGGTPTLLPARDLVRALELVRDEHGLDSHAEITTEANPDTITPEYVQTLAQAGFTRLSLGMQSAIPSVLATLDRTHNPASVSAAVQAAHEVSLEVSIDLIYGTPGETLDQWRQSLEAAISLNTGHISAYALIVEDGTALERRIRRGELPVPDDDLEADMYELADELLTAAGFQWYEVSNWSKSLEQRSVHNLTYWQGNDWWGYGPGAHSHIGGTRFWNVKHPAAYAQRLSLGQSPAAGWEQPHEEAVALERVLLGSRIREGISTLEFEPNIVAGLIADGLIDGHFALKHNLVLTVAGRLRADEVVRRLTFS</sequence>
<organism evidence="5 6">
    <name type="scientific">Aurantimicrobium photophilum</name>
    <dbReference type="NCBI Taxonomy" id="1987356"/>
    <lineage>
        <taxon>Bacteria</taxon>
        <taxon>Bacillati</taxon>
        <taxon>Actinomycetota</taxon>
        <taxon>Actinomycetes</taxon>
        <taxon>Micrococcales</taxon>
        <taxon>Microbacteriaceae</taxon>
        <taxon>Aurantimicrobium</taxon>
    </lineage>
</organism>
<dbReference type="InterPro" id="IPR006638">
    <property type="entry name" value="Elp3/MiaA/NifB-like_rSAM"/>
</dbReference>
<dbReference type="InterPro" id="IPR058240">
    <property type="entry name" value="rSAM_sf"/>
</dbReference>
<evidence type="ECO:0000313" key="6">
    <source>
        <dbReference type="Proteomes" id="UP000246894"/>
    </source>
</evidence>
<dbReference type="InterPro" id="IPR034505">
    <property type="entry name" value="Coproporphyrinogen-III_oxidase"/>
</dbReference>
<keyword evidence="6" id="KW-1185">Reference proteome</keyword>
<keyword evidence="3" id="KW-0143">Chaperone</keyword>
<accession>A0A2Z3S3H6</accession>
<comment type="function">
    <text evidence="3">Probably acts as a heme chaperone, transferring heme to an unknown acceptor. Binds one molecule of heme per monomer, possibly covalently. Binds 1 [4Fe-4S] cluster. The cluster is coordinated with 3 cysteines and an exchangeable S-adenosyl-L-methionine.</text>
</comment>
<keyword evidence="3" id="KW-0949">S-adenosyl-L-methionine</keyword>
<reference evidence="5 6" key="1">
    <citation type="submission" date="2017-10" db="EMBL/GenBank/DDBJ databases">
        <title>Genome of an Actinobacterium that displays light-enhanced growth.</title>
        <authorList>
            <person name="Maresca J.A."/>
            <person name="Hempel P."/>
            <person name="Shevchenko O."/>
            <person name="Miller K.J."/>
            <person name="Hahn M.W."/>
        </authorList>
    </citation>
    <scope>NUCLEOTIDE SEQUENCE [LARGE SCALE GENOMIC DNA]</scope>
    <source>
        <strain evidence="5 6">MWH-Mo1</strain>
    </source>
</reference>
<dbReference type="OrthoDB" id="9808022at2"/>
<dbReference type="EMBL" id="CP023994">
    <property type="protein sequence ID" value="AWR21508.1"/>
    <property type="molecule type" value="Genomic_DNA"/>
</dbReference>
<dbReference type="PROSITE" id="PS51918">
    <property type="entry name" value="RADICAL_SAM"/>
    <property type="match status" value="1"/>
</dbReference>
<dbReference type="SMART" id="SM00729">
    <property type="entry name" value="Elp3"/>
    <property type="match status" value="1"/>
</dbReference>
<keyword evidence="3" id="KW-0411">Iron-sulfur</keyword>
<evidence type="ECO:0000256" key="2">
    <source>
        <dbReference type="ARBA" id="ARBA00017228"/>
    </source>
</evidence>
<dbReference type="RefSeq" id="WP_110233433.1">
    <property type="nucleotide sequence ID" value="NZ_CP023994.1"/>
</dbReference>
<dbReference type="InterPro" id="IPR023404">
    <property type="entry name" value="rSAM_horseshoe"/>
</dbReference>
<protein>
    <recommendedName>
        <fullName evidence="2 3">Heme chaperone HemW</fullName>
    </recommendedName>
</protein>
<dbReference type="Proteomes" id="UP000246894">
    <property type="component" value="Chromosome"/>
</dbReference>
<keyword evidence="3" id="KW-0349">Heme</keyword>
<evidence type="ECO:0000313" key="5">
    <source>
        <dbReference type="EMBL" id="AWR21508.1"/>
    </source>
</evidence>
<dbReference type="SFLD" id="SFLDS00029">
    <property type="entry name" value="Radical_SAM"/>
    <property type="match status" value="1"/>
</dbReference>
<dbReference type="Gene3D" id="3.80.30.20">
    <property type="entry name" value="tm_1862 like domain"/>
    <property type="match status" value="1"/>
</dbReference>
<keyword evidence="3" id="KW-0963">Cytoplasm</keyword>
<dbReference type="PANTHER" id="PTHR13932">
    <property type="entry name" value="COPROPORPHYRINIGEN III OXIDASE"/>
    <property type="match status" value="1"/>
</dbReference>
<dbReference type="Pfam" id="PF04055">
    <property type="entry name" value="Radical_SAM"/>
    <property type="match status" value="1"/>
</dbReference>
<dbReference type="GO" id="GO:0005737">
    <property type="term" value="C:cytoplasm"/>
    <property type="evidence" value="ECO:0007669"/>
    <property type="project" value="UniProtKB-SubCell"/>
</dbReference>
<comment type="subcellular location">
    <subcellularLocation>
        <location evidence="3">Cytoplasm</location>
    </subcellularLocation>
</comment>
<name>A0A2Z3S3H6_9MICO</name>
<dbReference type="SFLD" id="SFLDG01065">
    <property type="entry name" value="anaerobic_coproporphyrinogen-I"/>
    <property type="match status" value="1"/>
</dbReference>
<evidence type="ECO:0000256" key="1">
    <source>
        <dbReference type="ARBA" id="ARBA00006100"/>
    </source>
</evidence>
<evidence type="ECO:0000259" key="4">
    <source>
        <dbReference type="PROSITE" id="PS51918"/>
    </source>
</evidence>
<dbReference type="NCBIfam" id="TIGR00539">
    <property type="entry name" value="hemN_rel"/>
    <property type="match status" value="1"/>
</dbReference>
<dbReference type="GO" id="GO:0004109">
    <property type="term" value="F:coproporphyrinogen oxidase activity"/>
    <property type="evidence" value="ECO:0007669"/>
    <property type="project" value="InterPro"/>
</dbReference>
<dbReference type="AlphaFoldDB" id="A0A2Z3S3H6"/>
<proteinExistence type="inferred from homology"/>
<keyword evidence="3" id="KW-0004">4Fe-4S</keyword>